<evidence type="ECO:0000259" key="2">
    <source>
        <dbReference type="PROSITE" id="PS50222"/>
    </source>
</evidence>
<dbReference type="PANTHER" id="PTHR46763:SF1">
    <property type="entry name" value="DYNEIN REGULATORY COMPLEX PROTEIN 8"/>
    <property type="match status" value="1"/>
</dbReference>
<dbReference type="CDD" id="cd00051">
    <property type="entry name" value="EFh"/>
    <property type="match status" value="1"/>
</dbReference>
<feature type="domain" description="EF-hand" evidence="2">
    <location>
        <begin position="16"/>
        <end position="51"/>
    </location>
</feature>
<gene>
    <name evidence="3" type="ORF">L9F63_004642</name>
</gene>
<keyword evidence="1" id="KW-0677">Repeat</keyword>
<evidence type="ECO:0000313" key="3">
    <source>
        <dbReference type="EMBL" id="KAJ9579716.1"/>
    </source>
</evidence>
<dbReference type="Proteomes" id="UP001233999">
    <property type="component" value="Unassembled WGS sequence"/>
</dbReference>
<keyword evidence="4" id="KW-1185">Reference proteome</keyword>
<dbReference type="PANTHER" id="PTHR46763">
    <property type="entry name" value="DYNEIN REGULATORY COMPLEX PROTEIN 8"/>
    <property type="match status" value="1"/>
</dbReference>
<dbReference type="EMBL" id="JASPKZ010008379">
    <property type="protein sequence ID" value="KAJ9579716.1"/>
    <property type="molecule type" value="Genomic_DNA"/>
</dbReference>
<dbReference type="FunFam" id="1.10.238.10:FF:000178">
    <property type="entry name" value="Calmodulin-2 A"/>
    <property type="match status" value="1"/>
</dbReference>
<reference evidence="3" key="1">
    <citation type="journal article" date="2023" name="IScience">
        <title>Live-bearing cockroach genome reveals convergent evolutionary mechanisms linked to viviparity in insects and beyond.</title>
        <authorList>
            <person name="Fouks B."/>
            <person name="Harrison M.C."/>
            <person name="Mikhailova A.A."/>
            <person name="Marchal E."/>
            <person name="English S."/>
            <person name="Carruthers M."/>
            <person name="Jennings E.C."/>
            <person name="Chiamaka E.L."/>
            <person name="Frigard R.A."/>
            <person name="Pippel M."/>
            <person name="Attardo G.M."/>
            <person name="Benoit J.B."/>
            <person name="Bornberg-Bauer E."/>
            <person name="Tobe S.S."/>
        </authorList>
    </citation>
    <scope>NUCLEOTIDE SEQUENCE</scope>
    <source>
        <strain evidence="3">Stay&amp;Tobe</strain>
    </source>
</reference>
<dbReference type="Gene3D" id="1.10.238.10">
    <property type="entry name" value="EF-hand"/>
    <property type="match status" value="2"/>
</dbReference>
<sequence length="189" mass="21417">MTTQMAQESFTDTLSDLDKKIIEAFLVFDHASSNTVDVREVGTIIRSLGCCPSEAEIQEILVAVEDEETSGSVHLDRFLPTVSHIIQERRLQPALPEKLLKAFLTLDRDGKGYLTKEFLSKIMMEEGEPFTQEELDEMMAVAVDSETGHIPYEYYINQLMVNRVVDIYSLIPPPKVDTKKRAFQTLGML</sequence>
<evidence type="ECO:0000313" key="4">
    <source>
        <dbReference type="Proteomes" id="UP001233999"/>
    </source>
</evidence>
<proteinExistence type="predicted"/>
<dbReference type="SUPFAM" id="SSF47473">
    <property type="entry name" value="EF-hand"/>
    <property type="match status" value="1"/>
</dbReference>
<comment type="caution">
    <text evidence="3">The sequence shown here is derived from an EMBL/GenBank/DDBJ whole genome shotgun (WGS) entry which is preliminary data.</text>
</comment>
<dbReference type="AlphaFoldDB" id="A0AAD8E7H3"/>
<name>A0AAD8E7H3_DIPPU</name>
<feature type="domain" description="EF-hand" evidence="2">
    <location>
        <begin position="94"/>
        <end position="129"/>
    </location>
</feature>
<dbReference type="GO" id="GO:0043226">
    <property type="term" value="C:organelle"/>
    <property type="evidence" value="ECO:0007669"/>
    <property type="project" value="UniProtKB-ARBA"/>
</dbReference>
<reference evidence="3" key="2">
    <citation type="submission" date="2023-05" db="EMBL/GenBank/DDBJ databases">
        <authorList>
            <person name="Fouks B."/>
        </authorList>
    </citation>
    <scope>NUCLEOTIDE SEQUENCE</scope>
    <source>
        <strain evidence="3">Stay&amp;Tobe</strain>
        <tissue evidence="3">Testes</tissue>
    </source>
</reference>
<dbReference type="GO" id="GO:0005509">
    <property type="term" value="F:calcium ion binding"/>
    <property type="evidence" value="ECO:0007669"/>
    <property type="project" value="InterPro"/>
</dbReference>
<organism evidence="3 4">
    <name type="scientific">Diploptera punctata</name>
    <name type="common">Pacific beetle cockroach</name>
    <dbReference type="NCBI Taxonomy" id="6984"/>
    <lineage>
        <taxon>Eukaryota</taxon>
        <taxon>Metazoa</taxon>
        <taxon>Ecdysozoa</taxon>
        <taxon>Arthropoda</taxon>
        <taxon>Hexapoda</taxon>
        <taxon>Insecta</taxon>
        <taxon>Pterygota</taxon>
        <taxon>Neoptera</taxon>
        <taxon>Polyneoptera</taxon>
        <taxon>Dictyoptera</taxon>
        <taxon>Blattodea</taxon>
        <taxon>Blaberoidea</taxon>
        <taxon>Blaberidae</taxon>
        <taxon>Diplopterinae</taxon>
        <taxon>Diploptera</taxon>
    </lineage>
</organism>
<dbReference type="PROSITE" id="PS50222">
    <property type="entry name" value="EF_HAND_2"/>
    <property type="match status" value="2"/>
</dbReference>
<dbReference type="InterPro" id="IPR011992">
    <property type="entry name" value="EF-hand-dom_pair"/>
</dbReference>
<protein>
    <recommendedName>
        <fullName evidence="2">EF-hand domain-containing protein</fullName>
    </recommendedName>
</protein>
<dbReference type="InterPro" id="IPR002048">
    <property type="entry name" value="EF_hand_dom"/>
</dbReference>
<accession>A0AAD8E7H3</accession>
<evidence type="ECO:0000256" key="1">
    <source>
        <dbReference type="ARBA" id="ARBA00022737"/>
    </source>
</evidence>